<dbReference type="GO" id="GO:0055085">
    <property type="term" value="P:transmembrane transport"/>
    <property type="evidence" value="ECO:0007669"/>
    <property type="project" value="InterPro"/>
</dbReference>
<dbReference type="EMBL" id="SUMG01000014">
    <property type="protein sequence ID" value="NBG88961.1"/>
    <property type="molecule type" value="Genomic_DNA"/>
</dbReference>
<evidence type="ECO:0000256" key="10">
    <source>
        <dbReference type="HAMAP-Rule" id="MF_00462"/>
    </source>
</evidence>
<protein>
    <recommendedName>
        <fullName evidence="10">Ion-translocating oxidoreductase complex subunit D</fullName>
        <ecNumber evidence="10">7.-.-.-</ecNumber>
    </recommendedName>
    <alternativeName>
        <fullName evidence="10">Rnf electron transport complex subunit D</fullName>
    </alternativeName>
</protein>
<evidence type="ECO:0000256" key="6">
    <source>
        <dbReference type="ARBA" id="ARBA00022967"/>
    </source>
</evidence>
<dbReference type="NCBIfam" id="TIGR01946">
    <property type="entry name" value="rnfD"/>
    <property type="match status" value="1"/>
</dbReference>
<dbReference type="GO" id="GO:0022900">
    <property type="term" value="P:electron transport chain"/>
    <property type="evidence" value="ECO:0007669"/>
    <property type="project" value="UniProtKB-UniRule"/>
</dbReference>
<feature type="transmembrane region" description="Helical" evidence="10">
    <location>
        <begin position="262"/>
        <end position="280"/>
    </location>
</feature>
<evidence type="ECO:0000256" key="3">
    <source>
        <dbReference type="ARBA" id="ARBA00022630"/>
    </source>
</evidence>
<keyword evidence="8 10" id="KW-1133">Transmembrane helix</keyword>
<dbReference type="Pfam" id="PF03116">
    <property type="entry name" value="NQR2_RnfD_RnfE"/>
    <property type="match status" value="1"/>
</dbReference>
<feature type="modified residue" description="FMN phosphoryl threonine" evidence="10">
    <location>
        <position position="154"/>
    </location>
</feature>
<evidence type="ECO:0000256" key="1">
    <source>
        <dbReference type="ARBA" id="ARBA00022448"/>
    </source>
</evidence>
<evidence type="ECO:0000256" key="2">
    <source>
        <dbReference type="ARBA" id="ARBA00022553"/>
    </source>
</evidence>
<keyword evidence="9 10" id="KW-0472">Membrane</keyword>
<comment type="function">
    <text evidence="10">Part of a membrane-bound complex that couples electron transfer with translocation of ions across the membrane.</text>
</comment>
<keyword evidence="10" id="KW-1003">Cell membrane</keyword>
<dbReference type="AlphaFoldDB" id="A0AA44BFY5"/>
<dbReference type="HAMAP" id="MF_00462">
    <property type="entry name" value="RsxD_RnfD"/>
    <property type="match status" value="1"/>
</dbReference>
<dbReference type="PANTHER" id="PTHR30578:SF0">
    <property type="entry name" value="ION-TRANSLOCATING OXIDOREDUCTASE COMPLEX SUBUNIT D"/>
    <property type="match status" value="1"/>
</dbReference>
<feature type="transmembrane region" description="Helical" evidence="10">
    <location>
        <begin position="207"/>
        <end position="227"/>
    </location>
</feature>
<keyword evidence="4 10" id="KW-0288">FMN</keyword>
<sequence length="317" mass="34033">MSDRLIVSSSPHLREDTSIQKIMVDVAIALIPATIASIYFFKAPAAMILLVTIISCLATEVVIQKIRNMPVTIHDGSALVTGMLLALNLPPTVPLWLPVVGSVFAIGIVKQLFGGVGQNFMNPALAARIMLTISYADRMTGWVEPGVDAVSTATPLTYVKDFTTVQQGAPSFVDLLIGDIGGSMGETSALLLIIGGIYLLYRRVISIRIPGIYILTVAIATLLYSGFNVEYMTFHLLSGSLMIGAIYMATDYASTPVTPRGRIYFALGCGILTATIRLFGGYAEGVGFSILLMNTMVPLIDRYTAPKVFGEVKKQNA</sequence>
<dbReference type="InterPro" id="IPR011303">
    <property type="entry name" value="RnfD_bac"/>
</dbReference>
<feature type="transmembrane region" description="Helical" evidence="10">
    <location>
        <begin position="233"/>
        <end position="250"/>
    </location>
</feature>
<keyword evidence="12" id="KW-1185">Reference proteome</keyword>
<evidence type="ECO:0000256" key="8">
    <source>
        <dbReference type="ARBA" id="ARBA00022989"/>
    </source>
</evidence>
<comment type="cofactor">
    <cofactor evidence="10">
        <name>FMN</name>
        <dbReference type="ChEBI" id="CHEBI:58210"/>
    </cofactor>
</comment>
<dbReference type="GO" id="GO:0005886">
    <property type="term" value="C:plasma membrane"/>
    <property type="evidence" value="ECO:0007669"/>
    <property type="project" value="UniProtKB-SubCell"/>
</dbReference>
<name>A0AA44BFY5_9CLOT</name>
<comment type="similarity">
    <text evidence="10">Belongs to the NqrB/RnfD family.</text>
</comment>
<feature type="transmembrane region" description="Helical" evidence="10">
    <location>
        <begin position="22"/>
        <end position="40"/>
    </location>
</feature>
<evidence type="ECO:0000256" key="7">
    <source>
        <dbReference type="ARBA" id="ARBA00022982"/>
    </source>
</evidence>
<keyword evidence="3 10" id="KW-0285">Flavoprotein</keyword>
<evidence type="ECO:0000256" key="9">
    <source>
        <dbReference type="ARBA" id="ARBA00023136"/>
    </source>
</evidence>
<keyword evidence="1 10" id="KW-0813">Transport</keyword>
<keyword evidence="5 10" id="KW-0812">Transmembrane</keyword>
<evidence type="ECO:0000313" key="12">
    <source>
        <dbReference type="Proteomes" id="UP000449710"/>
    </source>
</evidence>
<feature type="transmembrane region" description="Helical" evidence="10">
    <location>
        <begin position="46"/>
        <end position="63"/>
    </location>
</feature>
<reference evidence="11 12" key="1">
    <citation type="submission" date="2019-04" db="EMBL/GenBank/DDBJ databases">
        <title>Isachenkonia alkalipeptolytica gen. nov. sp. nov. a new anaerobic, alkiliphilic organothrophic bacterium capable to reduce synthesized ferrihydrite isolated from a soda lake.</title>
        <authorList>
            <person name="Toshchakov S.V."/>
            <person name="Zavarzina D.G."/>
            <person name="Zhilina T.N."/>
            <person name="Kostrikina N.A."/>
            <person name="Kublanov I.V."/>
        </authorList>
    </citation>
    <scope>NUCLEOTIDE SEQUENCE [LARGE SCALE GENOMIC DNA]</scope>
    <source>
        <strain evidence="11 12">Z-1701</strain>
    </source>
</reference>
<evidence type="ECO:0000256" key="4">
    <source>
        <dbReference type="ARBA" id="ARBA00022643"/>
    </source>
</evidence>
<gene>
    <name evidence="10" type="primary">rnfD</name>
    <name evidence="11" type="ORF">ISALK_10665</name>
</gene>
<accession>A0AA44BFY5</accession>
<proteinExistence type="inferred from homology"/>
<comment type="subunit">
    <text evidence="10">The complex is composed of six subunits: RnfA, RnfB, RnfC, RnfD, RnfE and RnfG.</text>
</comment>
<keyword evidence="6 10" id="KW-1278">Translocase</keyword>
<evidence type="ECO:0000313" key="11">
    <source>
        <dbReference type="EMBL" id="NBG88961.1"/>
    </source>
</evidence>
<dbReference type="PANTHER" id="PTHR30578">
    <property type="entry name" value="ELECTRON TRANSPORT COMPLEX PROTEIN RNFD"/>
    <property type="match status" value="1"/>
</dbReference>
<dbReference type="Proteomes" id="UP000449710">
    <property type="component" value="Unassembled WGS sequence"/>
</dbReference>
<comment type="subcellular location">
    <subcellularLocation>
        <location evidence="10">Cell membrane</location>
        <topology evidence="10">Multi-pass membrane protein</topology>
    </subcellularLocation>
</comment>
<evidence type="ECO:0000256" key="5">
    <source>
        <dbReference type="ARBA" id="ARBA00022692"/>
    </source>
</evidence>
<keyword evidence="2 10" id="KW-0597">Phosphoprotein</keyword>
<comment type="caution">
    <text evidence="11">The sequence shown here is derived from an EMBL/GenBank/DDBJ whole genome shotgun (WGS) entry which is preliminary data.</text>
</comment>
<dbReference type="RefSeq" id="WP_160722139.1">
    <property type="nucleotide sequence ID" value="NZ_SUMG01000014.1"/>
</dbReference>
<feature type="transmembrane region" description="Helical" evidence="10">
    <location>
        <begin position="180"/>
        <end position="200"/>
    </location>
</feature>
<dbReference type="EC" id="7.-.-.-" evidence="10"/>
<organism evidence="11 12">
    <name type="scientific">Isachenkonia alkalipeptolytica</name>
    <dbReference type="NCBI Taxonomy" id="2565777"/>
    <lineage>
        <taxon>Bacteria</taxon>
        <taxon>Bacillati</taxon>
        <taxon>Bacillota</taxon>
        <taxon>Clostridia</taxon>
        <taxon>Eubacteriales</taxon>
        <taxon>Clostridiaceae</taxon>
        <taxon>Isachenkonia</taxon>
    </lineage>
</organism>
<feature type="transmembrane region" description="Helical" evidence="10">
    <location>
        <begin position="95"/>
        <end position="113"/>
    </location>
</feature>
<dbReference type="InterPro" id="IPR004338">
    <property type="entry name" value="NqrB/RnfD"/>
</dbReference>
<keyword evidence="7 10" id="KW-0249">Electron transport</keyword>